<dbReference type="InterPro" id="IPR000595">
    <property type="entry name" value="cNMP-bd_dom"/>
</dbReference>
<feature type="transmembrane region" description="Helical" evidence="2">
    <location>
        <begin position="343"/>
        <end position="365"/>
    </location>
</feature>
<dbReference type="InterPro" id="IPR014710">
    <property type="entry name" value="RmlC-like_jellyroll"/>
</dbReference>
<dbReference type="SUPFAM" id="SSF81324">
    <property type="entry name" value="Voltage-gated potassium channels"/>
    <property type="match status" value="1"/>
</dbReference>
<feature type="compositionally biased region" description="Polar residues" evidence="1">
    <location>
        <begin position="15"/>
        <end position="43"/>
    </location>
</feature>
<evidence type="ECO:0000313" key="5">
    <source>
        <dbReference type="Proteomes" id="UP000009168"/>
    </source>
</evidence>
<keyword evidence="2" id="KW-0472">Membrane</keyword>
<dbReference type="PROSITE" id="PS50042">
    <property type="entry name" value="CNMP_BINDING_3"/>
    <property type="match status" value="1"/>
</dbReference>
<dbReference type="Gene3D" id="1.10.287.70">
    <property type="match status" value="1"/>
</dbReference>
<keyword evidence="2" id="KW-1133">Transmembrane helix</keyword>
<dbReference type="InterPro" id="IPR013099">
    <property type="entry name" value="K_chnl_dom"/>
</dbReference>
<reference evidence="5" key="1">
    <citation type="journal article" date="2006" name="PLoS Biol.">
        <title>Macronuclear genome sequence of the ciliate Tetrahymena thermophila, a model eukaryote.</title>
        <authorList>
            <person name="Eisen J.A."/>
            <person name="Coyne R.S."/>
            <person name="Wu M."/>
            <person name="Wu D."/>
            <person name="Thiagarajan M."/>
            <person name="Wortman J.R."/>
            <person name="Badger J.H."/>
            <person name="Ren Q."/>
            <person name="Amedeo P."/>
            <person name="Jones K.M."/>
            <person name="Tallon L.J."/>
            <person name="Delcher A.L."/>
            <person name="Salzberg S.L."/>
            <person name="Silva J.C."/>
            <person name="Haas B.J."/>
            <person name="Majoros W.H."/>
            <person name="Farzad M."/>
            <person name="Carlton J.M."/>
            <person name="Smith R.K. Jr."/>
            <person name="Garg J."/>
            <person name="Pearlman R.E."/>
            <person name="Karrer K.M."/>
            <person name="Sun L."/>
            <person name="Manning G."/>
            <person name="Elde N.C."/>
            <person name="Turkewitz A.P."/>
            <person name="Asai D.J."/>
            <person name="Wilkes D.E."/>
            <person name="Wang Y."/>
            <person name="Cai H."/>
            <person name="Collins K."/>
            <person name="Stewart B.A."/>
            <person name="Lee S.R."/>
            <person name="Wilamowska K."/>
            <person name="Weinberg Z."/>
            <person name="Ruzzo W.L."/>
            <person name="Wloga D."/>
            <person name="Gaertig J."/>
            <person name="Frankel J."/>
            <person name="Tsao C.-C."/>
            <person name="Gorovsky M.A."/>
            <person name="Keeling P.J."/>
            <person name="Waller R.F."/>
            <person name="Patron N.J."/>
            <person name="Cherry J.M."/>
            <person name="Stover N.A."/>
            <person name="Krieger C.J."/>
            <person name="del Toro C."/>
            <person name="Ryder H.F."/>
            <person name="Williamson S.C."/>
            <person name="Barbeau R.A."/>
            <person name="Hamilton E.P."/>
            <person name="Orias E."/>
        </authorList>
    </citation>
    <scope>NUCLEOTIDE SEQUENCE [LARGE SCALE GENOMIC DNA]</scope>
    <source>
        <strain evidence="5">SB210</strain>
    </source>
</reference>
<proteinExistence type="predicted"/>
<dbReference type="RefSeq" id="XP_001031328.2">
    <property type="nucleotide sequence ID" value="XM_001031328.2"/>
</dbReference>
<dbReference type="GO" id="GO:0098855">
    <property type="term" value="C:HCN channel complex"/>
    <property type="evidence" value="ECO:0007669"/>
    <property type="project" value="TreeGrafter"/>
</dbReference>
<evidence type="ECO:0000259" key="3">
    <source>
        <dbReference type="PROSITE" id="PS50042"/>
    </source>
</evidence>
<dbReference type="SMART" id="SM00100">
    <property type="entry name" value="cNMP"/>
    <property type="match status" value="1"/>
</dbReference>
<feature type="region of interest" description="Disordered" evidence="1">
    <location>
        <begin position="15"/>
        <end position="58"/>
    </location>
</feature>
<name>Q22EI7_TETTS</name>
<feature type="region of interest" description="Disordered" evidence="1">
    <location>
        <begin position="801"/>
        <end position="864"/>
    </location>
</feature>
<feature type="compositionally biased region" description="Basic and acidic residues" evidence="1">
    <location>
        <begin position="843"/>
        <end position="853"/>
    </location>
</feature>
<dbReference type="GeneID" id="7843468"/>
<feature type="transmembrane region" description="Helical" evidence="2">
    <location>
        <begin position="298"/>
        <end position="323"/>
    </location>
</feature>
<dbReference type="HOGENOM" id="CLU_377451_0_0_1"/>
<feature type="transmembrane region" description="Helical" evidence="2">
    <location>
        <begin position="424"/>
        <end position="448"/>
    </location>
</feature>
<evidence type="ECO:0000313" key="4">
    <source>
        <dbReference type="EMBL" id="EAR83665.2"/>
    </source>
</evidence>
<dbReference type="OrthoDB" id="433309at2759"/>
<dbReference type="Pfam" id="PF00027">
    <property type="entry name" value="cNMP_binding"/>
    <property type="match status" value="1"/>
</dbReference>
<feature type="transmembrane region" description="Helical" evidence="2">
    <location>
        <begin position="253"/>
        <end position="277"/>
    </location>
</feature>
<feature type="compositionally biased region" description="Basic residues" evidence="1">
    <location>
        <begin position="854"/>
        <end position="863"/>
    </location>
</feature>
<dbReference type="GO" id="GO:0035725">
    <property type="term" value="P:sodium ion transmembrane transport"/>
    <property type="evidence" value="ECO:0007669"/>
    <property type="project" value="TreeGrafter"/>
</dbReference>
<keyword evidence="5" id="KW-1185">Reference proteome</keyword>
<feature type="transmembrane region" description="Helical" evidence="2">
    <location>
        <begin position="224"/>
        <end position="247"/>
    </location>
</feature>
<protein>
    <submittedName>
        <fullName evidence="4">Cyclic nucleotide-binding domain protein</fullName>
    </submittedName>
</protein>
<dbReference type="InterPro" id="IPR018490">
    <property type="entry name" value="cNMP-bd_dom_sf"/>
</dbReference>
<evidence type="ECO:0000256" key="1">
    <source>
        <dbReference type="SAM" id="MobiDB-lite"/>
    </source>
</evidence>
<dbReference type="EMBL" id="GG662692">
    <property type="protein sequence ID" value="EAR83665.2"/>
    <property type="molecule type" value="Genomic_DNA"/>
</dbReference>
<dbReference type="PANTHER" id="PTHR45689">
    <property type="entry name" value="I[[H]] CHANNEL, ISOFORM E"/>
    <property type="match status" value="1"/>
</dbReference>
<feature type="compositionally biased region" description="Low complexity" evidence="1">
    <location>
        <begin position="806"/>
        <end position="821"/>
    </location>
</feature>
<dbReference type="Gene3D" id="2.60.120.10">
    <property type="entry name" value="Jelly Rolls"/>
    <property type="match status" value="1"/>
</dbReference>
<organism evidence="4 5">
    <name type="scientific">Tetrahymena thermophila (strain SB210)</name>
    <dbReference type="NCBI Taxonomy" id="312017"/>
    <lineage>
        <taxon>Eukaryota</taxon>
        <taxon>Sar</taxon>
        <taxon>Alveolata</taxon>
        <taxon>Ciliophora</taxon>
        <taxon>Intramacronucleata</taxon>
        <taxon>Oligohymenophorea</taxon>
        <taxon>Hymenostomatida</taxon>
        <taxon>Tetrahymenina</taxon>
        <taxon>Tetrahymenidae</taxon>
        <taxon>Tetrahymena</taxon>
    </lineage>
</organism>
<dbReference type="InParanoid" id="Q22EI7"/>
<dbReference type="Pfam" id="PF07885">
    <property type="entry name" value="Ion_trans_2"/>
    <property type="match status" value="1"/>
</dbReference>
<dbReference type="AlphaFoldDB" id="Q22EI7"/>
<keyword evidence="2" id="KW-0812">Transmembrane</keyword>
<dbReference type="Gene3D" id="1.10.287.630">
    <property type="entry name" value="Helix hairpin bin"/>
    <property type="match status" value="1"/>
</dbReference>
<dbReference type="InterPro" id="IPR051413">
    <property type="entry name" value="K/Na_HCN_channel"/>
</dbReference>
<gene>
    <name evidence="4" type="ORF">TTHERM_00826810</name>
</gene>
<dbReference type="GO" id="GO:0003254">
    <property type="term" value="P:regulation of membrane depolarization"/>
    <property type="evidence" value="ECO:0007669"/>
    <property type="project" value="TreeGrafter"/>
</dbReference>
<feature type="compositionally biased region" description="Basic residues" evidence="1">
    <location>
        <begin position="44"/>
        <end position="54"/>
    </location>
</feature>
<dbReference type="Proteomes" id="UP000009168">
    <property type="component" value="Unassembled WGS sequence"/>
</dbReference>
<feature type="domain" description="Cyclic nucleotide-binding" evidence="3">
    <location>
        <begin position="530"/>
        <end position="634"/>
    </location>
</feature>
<dbReference type="CDD" id="cd00038">
    <property type="entry name" value="CAP_ED"/>
    <property type="match status" value="1"/>
</dbReference>
<dbReference type="eggNOG" id="KOG0498">
    <property type="taxonomic scope" value="Eukaryota"/>
</dbReference>
<sequence length="1048" mass="125386">MNSLITESNIDLTELQSQQNTEQDLSILQSQSKPPSTVFTNQPRKYHEKKHKKLKTEDDDEPSYISFYRYPIKSYDEQKKRKQLIILDSPLDKISPTINNKYNHKKKKFNNSLRRSFTPQRSDTPSKSIDQQDEQKNIFQRLQISKISKLFVLKIRQLSQKYNYRHLRKVQFDLIGDVATSKLYESQQDINIESFSYKRQIVRNFYKIVFFLNKKIPSNPESKLFFIWNIIFCLSTLIYLFYLPIYYSFNQEIVWFNQVIMIIFIIKIILSFIKGYYEKGELVQDTEKIVRKYIKLQFMIDFAIVICTLSNFLLIICYLRLPYVLKIIKQIFYQFQFMRKNEFVQQIFCLLLILFLQIQIGGSLFHYVGQSQISINPTNNWLQASDIINNEWYERYYISIYFAFTTLMNVIYGDIHAYNYAERFTVMMICLCSYISFGYFITVVGLLLQEYAASLEEFYQKRQKIMNYMIQRSISKKNQIKMMHYLEYLLRKSQKNDEGSVKLLEDAPLSLRRSLFQDFFGKILTSNKYIPNHLSHSFINELSQSMEEVIIQPGKQFVQEGEMQSKVYFLIKGQVDIFITSRKQECVLQKYTTKGVDICLKSAFTNQPISYSVKSSSEQLTLAYFEMEKFLELIKQYPEDYESFCQWRDELILKEHQLTFKCKSCKNIDHELDECPLINLRLPKQKIINQNFFEETQERFYIERKKRIFKARPQKGQVNLKLKQYRIFLTKAVIPQMSQDVENLLQMSDENFYKIMPPIKIVNCDENMMYEFSSDQVSKGIDGIQQDLIVETQIQKRVSLEKIDENSQSSSSSSETTSSSDESIDESLDDKPRNYTPQRSKQLIKDSHPERVKSSRLHQNKQNRIRERLGIQKNVGLLTKQKQHLINMNSLIEQKKKINNDPLKQNVPIQGLKKRTDKISSLYTKILFREQQKQKRLKYLQFLWAQKQNQKPSYLDRRNSQSQISTIKIDKYAYDIEFNQLKQRNINQNLFQFDFEKIETFKRYNPYYNYDKVIGRYNLIQKQINFFNNKKKSPQQKNYKKLHLFFEN</sequence>
<dbReference type="SUPFAM" id="SSF51206">
    <property type="entry name" value="cAMP-binding domain-like"/>
    <property type="match status" value="1"/>
</dbReference>
<dbReference type="GO" id="GO:0005249">
    <property type="term" value="F:voltage-gated potassium channel activity"/>
    <property type="evidence" value="ECO:0007669"/>
    <property type="project" value="TreeGrafter"/>
</dbReference>
<dbReference type="PANTHER" id="PTHR45689:SF5">
    <property type="entry name" value="I[[H]] CHANNEL, ISOFORM E"/>
    <property type="match status" value="1"/>
</dbReference>
<dbReference type="KEGG" id="tet:TTHERM_00826810"/>
<feature type="transmembrane region" description="Helical" evidence="2">
    <location>
        <begin position="396"/>
        <end position="412"/>
    </location>
</feature>
<accession>Q22EI7</accession>
<evidence type="ECO:0000256" key="2">
    <source>
        <dbReference type="SAM" id="Phobius"/>
    </source>
</evidence>